<keyword evidence="1" id="KW-0175">Coiled coil</keyword>
<gene>
    <name evidence="4" type="primary">LOC117678832</name>
</gene>
<evidence type="ECO:0000313" key="4">
    <source>
        <dbReference type="RefSeq" id="XP_034296207.1"/>
    </source>
</evidence>
<organism evidence="3 4">
    <name type="scientific">Pantherophis guttatus</name>
    <name type="common">Corn snake</name>
    <name type="synonym">Elaphe guttata</name>
    <dbReference type="NCBI Taxonomy" id="94885"/>
    <lineage>
        <taxon>Eukaryota</taxon>
        <taxon>Metazoa</taxon>
        <taxon>Chordata</taxon>
        <taxon>Craniata</taxon>
        <taxon>Vertebrata</taxon>
        <taxon>Euteleostomi</taxon>
        <taxon>Lepidosauria</taxon>
        <taxon>Squamata</taxon>
        <taxon>Bifurcata</taxon>
        <taxon>Unidentata</taxon>
        <taxon>Episquamata</taxon>
        <taxon>Toxicofera</taxon>
        <taxon>Serpentes</taxon>
        <taxon>Colubroidea</taxon>
        <taxon>Colubridae</taxon>
        <taxon>Colubrinae</taxon>
        <taxon>Pantherophis</taxon>
    </lineage>
</organism>
<evidence type="ECO:0000313" key="3">
    <source>
        <dbReference type="Proteomes" id="UP001652622"/>
    </source>
</evidence>
<dbReference type="RefSeq" id="XP_034296207.1">
    <property type="nucleotide sequence ID" value="XM_034440316.2"/>
</dbReference>
<name>A0A6P9DK85_PANGU</name>
<keyword evidence="2" id="KW-1133">Transmembrane helix</keyword>
<protein>
    <submittedName>
        <fullName evidence="4">Uncharacterized protein LOC117678832 isoform X4</fullName>
    </submittedName>
</protein>
<reference evidence="4" key="1">
    <citation type="submission" date="2025-08" db="UniProtKB">
        <authorList>
            <consortium name="RefSeq"/>
        </authorList>
    </citation>
    <scope>IDENTIFICATION</scope>
    <source>
        <tissue evidence="4">Blood</tissue>
    </source>
</reference>
<keyword evidence="3" id="KW-1185">Reference proteome</keyword>
<dbReference type="AlphaFoldDB" id="A0A6P9DK85"/>
<keyword evidence="2" id="KW-0472">Membrane</keyword>
<keyword evidence="2" id="KW-0812">Transmembrane</keyword>
<sequence length="316" mass="37118">MSETKQISETYVAVNKETKNARDTWIAAKGASIFQSRHMNICLREQITYLLNEGNNIKANIWDLQDTMRTMKAELKRIKQAEEAITVLETDMEAVKKRQEEESETAFSEEEFLQKLEKDNENLHMRIFMLSEKSSALTASKNINQRNYLQLCCYVNKLQRELQECKLICGEEDEVFRKILQDREKTVQIELSAVEKEKARCHSNFPGKFLNLHPNNLMYEIARAQLEEKIRREEKPMKQQLCGGRWKLAWVFIILWHFAGILLVILLTVLLVILFVLGVCLSNHTVTEAYQRPLWRFLDYYIQPHIQLYSTGLLPK</sequence>
<accession>A0A6P9DK85</accession>
<feature type="coiled-coil region" evidence="1">
    <location>
        <begin position="61"/>
        <end position="133"/>
    </location>
</feature>
<evidence type="ECO:0000256" key="2">
    <source>
        <dbReference type="SAM" id="Phobius"/>
    </source>
</evidence>
<dbReference type="GeneID" id="117678832"/>
<evidence type="ECO:0000256" key="1">
    <source>
        <dbReference type="SAM" id="Coils"/>
    </source>
</evidence>
<dbReference type="Proteomes" id="UP001652622">
    <property type="component" value="Unplaced"/>
</dbReference>
<feature type="transmembrane region" description="Helical" evidence="2">
    <location>
        <begin position="248"/>
        <end position="277"/>
    </location>
</feature>
<proteinExistence type="predicted"/>